<reference evidence="2" key="2">
    <citation type="submission" date="2005-06" db="EMBL/GenBank/DDBJ databases">
        <title>DNA sequences of macaque genes expressed in brain or testis and its evolutionary implications.</title>
        <authorList>
            <consortium name="International consortium for macaque cDNA sequencing and analysis"/>
        </authorList>
    </citation>
    <scope>NUCLEOTIDE SEQUENCE</scope>
</reference>
<name>Q4R6K5_MACFA</name>
<reference evidence="2" key="1">
    <citation type="journal article" date="2005" name="Mol. Biol. Evol.">
        <title>Substitution rate and structural divergence of 5'UTR evolution: comparative analysis between human and cynomolgus monkey cDNAs.</title>
        <authorList>
            <person name="Osada N."/>
            <person name="Hirata M."/>
            <person name="Tanuma R."/>
            <person name="Kusuda J."/>
            <person name="Hida M."/>
            <person name="Suzuki Y."/>
            <person name="Sugano S."/>
            <person name="Gojobori T."/>
            <person name="Shen C.K."/>
            <person name="Wu C.I."/>
            <person name="Hashimoto K."/>
        </authorList>
    </citation>
    <scope>NUCLEOTIDE SEQUENCE</scope>
</reference>
<evidence type="ECO:0000313" key="2">
    <source>
        <dbReference type="EMBL" id="BAE01270.1"/>
    </source>
</evidence>
<proteinExistence type="evidence at transcript level"/>
<accession>Q4R6K5</accession>
<protein>
    <submittedName>
        <fullName evidence="2">Testis cDNA, clone: QtsA-17810, similar to human hypothetical gene supported by BC007071 (dJ383J4.3),mRNA, RefSeq: XM_371328.2</fullName>
    </submittedName>
</protein>
<evidence type="ECO:0000256" key="1">
    <source>
        <dbReference type="SAM" id="Phobius"/>
    </source>
</evidence>
<keyword evidence="1" id="KW-0472">Membrane</keyword>
<dbReference type="AlphaFoldDB" id="Q4R6K5"/>
<dbReference type="EMBL" id="AB169178">
    <property type="protein sequence ID" value="BAE01270.1"/>
    <property type="molecule type" value="mRNA"/>
</dbReference>
<feature type="transmembrane region" description="Helical" evidence="1">
    <location>
        <begin position="20"/>
        <end position="40"/>
    </location>
</feature>
<keyword evidence="1" id="KW-0812">Transmembrane</keyword>
<organism evidence="2">
    <name type="scientific">Macaca fascicularis</name>
    <name type="common">Crab-eating macaque</name>
    <name type="synonym">Cynomolgus monkey</name>
    <dbReference type="NCBI Taxonomy" id="9541"/>
    <lineage>
        <taxon>Eukaryota</taxon>
        <taxon>Metazoa</taxon>
        <taxon>Chordata</taxon>
        <taxon>Craniata</taxon>
        <taxon>Vertebrata</taxon>
        <taxon>Euteleostomi</taxon>
        <taxon>Mammalia</taxon>
        <taxon>Eutheria</taxon>
        <taxon>Euarchontoglires</taxon>
        <taxon>Primates</taxon>
        <taxon>Haplorrhini</taxon>
        <taxon>Catarrhini</taxon>
        <taxon>Cercopithecidae</taxon>
        <taxon>Cercopithecinae</taxon>
        <taxon>Macaca</taxon>
    </lineage>
</organism>
<sequence>MHLIFPGWLPCGLHAKWTIMWLLLNFFGLYPVALKVWTFLMQYIQRMQKLYGTASTKHLGRLPRKKLTYSWTAFIHISIDISRFIYQPQDWFVFQHL</sequence>
<keyword evidence="1" id="KW-1133">Transmembrane helix</keyword>